<keyword evidence="1" id="KW-0472">Membrane</keyword>
<gene>
    <name evidence="2" type="ORF">KTO63_19405</name>
</gene>
<protein>
    <submittedName>
        <fullName evidence="2">Stage II sporulation protein M</fullName>
    </submittedName>
</protein>
<feature type="transmembrane region" description="Helical" evidence="1">
    <location>
        <begin position="93"/>
        <end position="114"/>
    </location>
</feature>
<dbReference type="Proteomes" id="UP000812270">
    <property type="component" value="Unassembled WGS sequence"/>
</dbReference>
<dbReference type="AlphaFoldDB" id="A0A9E2SES5"/>
<keyword evidence="1" id="KW-0812">Transmembrane</keyword>
<dbReference type="EMBL" id="JAHSPG010000015">
    <property type="protein sequence ID" value="MBV4359345.1"/>
    <property type="molecule type" value="Genomic_DNA"/>
</dbReference>
<dbReference type="Pfam" id="PF01944">
    <property type="entry name" value="SpoIIM"/>
    <property type="match status" value="1"/>
</dbReference>
<feature type="transmembrane region" description="Helical" evidence="1">
    <location>
        <begin position="211"/>
        <end position="233"/>
    </location>
</feature>
<proteinExistence type="predicted"/>
<sequence length="321" mass="36129">MREAQFIKKNRDRWLQMQHLPGDQPDEMANEFIQLVEDLGYSKTFYPTSRVTKYLNAEAGKRYLGIYQNQKQSRSRIVNFFKYTLPLTIGKHLGLLLISFSLFVIFVAIGFFSAKTDESFVRMVMGDHYVNMTEKNIQDGHPFGVYGEGNEFLSFCYIFVNNVVVSLKEFAGGILLGIPTVLGLMYNSVVVGAFEYMFYSKGLINDSLLTILIHGTIELSTFVIAAASGLVLAKSWIFPGTKSRLNALKQGAKEGVIIALSNVPMLFIAAIFEGFITRHTDMPLVLKLFIITISLCLVLGYFVIYPLKLMKQAKQESIAKS</sequence>
<evidence type="ECO:0000256" key="1">
    <source>
        <dbReference type="SAM" id="Phobius"/>
    </source>
</evidence>
<comment type="caution">
    <text evidence="2">The sequence shown here is derived from an EMBL/GenBank/DDBJ whole genome shotgun (WGS) entry which is preliminary data.</text>
</comment>
<feature type="transmembrane region" description="Helical" evidence="1">
    <location>
        <begin position="174"/>
        <end position="199"/>
    </location>
</feature>
<feature type="transmembrane region" description="Helical" evidence="1">
    <location>
        <begin position="284"/>
        <end position="304"/>
    </location>
</feature>
<feature type="transmembrane region" description="Helical" evidence="1">
    <location>
        <begin position="152"/>
        <end position="167"/>
    </location>
</feature>
<dbReference type="PANTHER" id="PTHR35337:SF1">
    <property type="entry name" value="SLR1478 PROTEIN"/>
    <property type="match status" value="1"/>
</dbReference>
<feature type="transmembrane region" description="Helical" evidence="1">
    <location>
        <begin position="254"/>
        <end position="272"/>
    </location>
</feature>
<name>A0A9E2SES5_9BACT</name>
<dbReference type="InterPro" id="IPR002798">
    <property type="entry name" value="SpoIIM-like"/>
</dbReference>
<dbReference type="PANTHER" id="PTHR35337">
    <property type="entry name" value="SLR1478 PROTEIN"/>
    <property type="match status" value="1"/>
</dbReference>
<keyword evidence="1" id="KW-1133">Transmembrane helix</keyword>
<evidence type="ECO:0000313" key="3">
    <source>
        <dbReference type="Proteomes" id="UP000812270"/>
    </source>
</evidence>
<accession>A0A9E2SES5</accession>
<evidence type="ECO:0000313" key="2">
    <source>
        <dbReference type="EMBL" id="MBV4359345.1"/>
    </source>
</evidence>
<keyword evidence="3" id="KW-1185">Reference proteome</keyword>
<organism evidence="2 3">
    <name type="scientific">Pinibacter aurantiacus</name>
    <dbReference type="NCBI Taxonomy" id="2851599"/>
    <lineage>
        <taxon>Bacteria</taxon>
        <taxon>Pseudomonadati</taxon>
        <taxon>Bacteroidota</taxon>
        <taxon>Chitinophagia</taxon>
        <taxon>Chitinophagales</taxon>
        <taxon>Chitinophagaceae</taxon>
        <taxon>Pinibacter</taxon>
    </lineage>
</organism>
<reference evidence="2" key="1">
    <citation type="submission" date="2021-06" db="EMBL/GenBank/DDBJ databases">
        <authorList>
            <person name="Huq M.A."/>
        </authorList>
    </citation>
    <scope>NUCLEOTIDE SEQUENCE</scope>
    <source>
        <strain evidence="2">MAH-26</strain>
    </source>
</reference>